<reference evidence="1 2" key="1">
    <citation type="journal article" date="2022" name="Res Sq">
        <title>Evolution of multicellular longitudinally dividing oral cavity symbionts (Neisseriaceae).</title>
        <authorList>
            <person name="Nyongesa S."/>
            <person name="Weber P."/>
            <person name="Bernet E."/>
            <person name="Pullido F."/>
            <person name="Nieckarz M."/>
            <person name="Delaby M."/>
            <person name="Nieves C."/>
            <person name="Viehboeck T."/>
            <person name="Krause N."/>
            <person name="Rivera-Millot A."/>
            <person name="Nakamura A."/>
            <person name="Vischer N."/>
            <person name="VanNieuwenhze M."/>
            <person name="Brun Y."/>
            <person name="Cava F."/>
            <person name="Bulgheresi S."/>
            <person name="Veyrier F."/>
        </authorList>
    </citation>
    <scope>NUCLEOTIDE SEQUENCE [LARGE SCALE GENOMIC DNA]</scope>
    <source>
        <strain evidence="1 2">SN4</strain>
    </source>
</reference>
<sequence>MKKYFLAILMAIGLSACGEDFARKLEQQDIMLPDSLKYVEVNEGFKPLYDQLSYSTFKPRDFKILHVKSPLGSGPWYFQLQDIETGVYVHYLKEANCGTLNANIGDVINLDIKLVDYPVNPNKETNRMKAGIDLAGFERNCSPSNDGYITDM</sequence>
<name>A0ABY4DYV0_9NEIS</name>
<accession>A0ABY4DYV0</accession>
<organism evidence="1 2">
    <name type="scientific">Vitreoscilla massiliensis</name>
    <dbReference type="NCBI Taxonomy" id="1689272"/>
    <lineage>
        <taxon>Bacteria</taxon>
        <taxon>Pseudomonadati</taxon>
        <taxon>Pseudomonadota</taxon>
        <taxon>Betaproteobacteria</taxon>
        <taxon>Neisseriales</taxon>
        <taxon>Neisseriaceae</taxon>
        <taxon>Vitreoscilla</taxon>
    </lineage>
</organism>
<proteinExistence type="predicted"/>
<gene>
    <name evidence="1" type="ORF">LVJ82_12600</name>
</gene>
<protein>
    <recommendedName>
        <fullName evidence="3">Lipoprotein</fullName>
    </recommendedName>
</protein>
<dbReference type="PROSITE" id="PS51257">
    <property type="entry name" value="PROKAR_LIPOPROTEIN"/>
    <property type="match status" value="1"/>
</dbReference>
<evidence type="ECO:0000313" key="1">
    <source>
        <dbReference type="EMBL" id="UOO88310.1"/>
    </source>
</evidence>
<dbReference type="RefSeq" id="WP_058358005.1">
    <property type="nucleotide sequence ID" value="NZ_CABKVG010000010.1"/>
</dbReference>
<keyword evidence="2" id="KW-1185">Reference proteome</keyword>
<dbReference type="EMBL" id="CP091511">
    <property type="protein sequence ID" value="UOO88310.1"/>
    <property type="molecule type" value="Genomic_DNA"/>
</dbReference>
<evidence type="ECO:0000313" key="2">
    <source>
        <dbReference type="Proteomes" id="UP000832011"/>
    </source>
</evidence>
<evidence type="ECO:0008006" key="3">
    <source>
        <dbReference type="Google" id="ProtNLM"/>
    </source>
</evidence>
<dbReference type="Proteomes" id="UP000832011">
    <property type="component" value="Chromosome"/>
</dbReference>